<dbReference type="InterPro" id="IPR011006">
    <property type="entry name" value="CheY-like_superfamily"/>
</dbReference>
<keyword evidence="1 2" id="KW-0597">Phosphoprotein</keyword>
<feature type="modified residue" description="4-aspartylphosphate" evidence="2">
    <location>
        <position position="67"/>
    </location>
</feature>
<dbReference type="RefSeq" id="WP_338599002.1">
    <property type="nucleotide sequence ID" value="NZ_AP028679.1"/>
</dbReference>
<dbReference type="Gene3D" id="3.40.50.2300">
    <property type="match status" value="1"/>
</dbReference>
<dbReference type="Pfam" id="PF00072">
    <property type="entry name" value="Response_reg"/>
    <property type="match status" value="1"/>
</dbReference>
<dbReference type="GO" id="GO:0000160">
    <property type="term" value="P:phosphorelay signal transduction system"/>
    <property type="evidence" value="ECO:0007669"/>
    <property type="project" value="InterPro"/>
</dbReference>
<dbReference type="InterPro" id="IPR003594">
    <property type="entry name" value="HATPase_dom"/>
</dbReference>
<dbReference type="CDD" id="cd16936">
    <property type="entry name" value="HATPase_RsbW-like"/>
    <property type="match status" value="1"/>
</dbReference>
<dbReference type="Proteomes" id="UP001366166">
    <property type="component" value="Chromosome"/>
</dbReference>
<protein>
    <submittedName>
        <fullName evidence="4">Two-component system response regulator</fullName>
    </submittedName>
</protein>
<dbReference type="PROSITE" id="PS50110">
    <property type="entry name" value="RESPONSE_REGULATORY"/>
    <property type="match status" value="1"/>
</dbReference>
<feature type="domain" description="Response regulatory" evidence="3">
    <location>
        <begin position="18"/>
        <end position="132"/>
    </location>
</feature>
<dbReference type="EMBL" id="AP028679">
    <property type="protein sequence ID" value="BEQ15083.1"/>
    <property type="molecule type" value="Genomic_DNA"/>
</dbReference>
<sequence length="288" mass="31667">MSQKVCNETIALPQENYHILVVDDESMIIELLFKLLSAKGYEVSTSTNGREALEFLRGHACDLVITDVRMPYLDGLQLLKAVKDMNPRLPVIMISGYDEAAVVLDALKAGAENFLAKPLNLDILDQVIGKTLSLASIRPRGCSLPSVRQTTYMRSPSQPGCVQDMVYQISLSAVAVGFADNDLENNVKLALAEAITNAMEHGNLWDEDKFVEVDVDLDGNTLRATVRDEGPGFDYNGLLNPTSNEHLMSERGRGIFLANAIMDEVSFNQIGNQVTLVKRRPPLAAEND</sequence>
<gene>
    <name evidence="4" type="ORF">FAK_21490</name>
</gene>
<dbReference type="SUPFAM" id="SSF52172">
    <property type="entry name" value="CheY-like"/>
    <property type="match status" value="1"/>
</dbReference>
<reference evidence="5" key="1">
    <citation type="journal article" date="2023" name="Arch. Microbiol.">
        <title>Desulfoferula mesophilus gen. nov. sp. nov., a mesophilic sulfate-reducing bacterium isolated from a brackish lake sediment.</title>
        <authorList>
            <person name="Watanabe T."/>
            <person name="Yabe T."/>
            <person name="Tsuji J.M."/>
            <person name="Fukui M."/>
        </authorList>
    </citation>
    <scope>NUCLEOTIDE SEQUENCE [LARGE SCALE GENOMIC DNA]</scope>
    <source>
        <strain evidence="5">12FAK</strain>
    </source>
</reference>
<keyword evidence="5" id="KW-1185">Reference proteome</keyword>
<dbReference type="Gene3D" id="3.30.565.10">
    <property type="entry name" value="Histidine kinase-like ATPase, C-terminal domain"/>
    <property type="match status" value="1"/>
</dbReference>
<evidence type="ECO:0000313" key="4">
    <source>
        <dbReference type="EMBL" id="BEQ15083.1"/>
    </source>
</evidence>
<evidence type="ECO:0000313" key="5">
    <source>
        <dbReference type="Proteomes" id="UP001366166"/>
    </source>
</evidence>
<dbReference type="AlphaFoldDB" id="A0AAU9EDA2"/>
<dbReference type="SMART" id="SM00448">
    <property type="entry name" value="REC"/>
    <property type="match status" value="1"/>
</dbReference>
<name>A0AAU9EDA2_9BACT</name>
<dbReference type="InterPro" id="IPR001789">
    <property type="entry name" value="Sig_transdc_resp-reg_receiver"/>
</dbReference>
<dbReference type="SUPFAM" id="SSF55874">
    <property type="entry name" value="ATPase domain of HSP90 chaperone/DNA topoisomerase II/histidine kinase"/>
    <property type="match status" value="1"/>
</dbReference>
<organism evidence="4 5">
    <name type="scientific">Desulfoferula mesophila</name>
    <dbReference type="NCBI Taxonomy" id="3058419"/>
    <lineage>
        <taxon>Bacteria</taxon>
        <taxon>Pseudomonadati</taxon>
        <taxon>Thermodesulfobacteriota</taxon>
        <taxon>Desulfarculia</taxon>
        <taxon>Desulfarculales</taxon>
        <taxon>Desulfarculaceae</taxon>
        <taxon>Desulfoferula</taxon>
    </lineage>
</organism>
<dbReference type="CDD" id="cd17536">
    <property type="entry name" value="REC_YesN-like"/>
    <property type="match status" value="1"/>
</dbReference>
<dbReference type="PANTHER" id="PTHR44591">
    <property type="entry name" value="STRESS RESPONSE REGULATOR PROTEIN 1"/>
    <property type="match status" value="1"/>
</dbReference>
<evidence type="ECO:0000259" key="3">
    <source>
        <dbReference type="PROSITE" id="PS50110"/>
    </source>
</evidence>
<evidence type="ECO:0000256" key="2">
    <source>
        <dbReference type="PROSITE-ProRule" id="PRU00169"/>
    </source>
</evidence>
<proteinExistence type="predicted"/>
<dbReference type="KEGG" id="dmp:FAK_21490"/>
<accession>A0AAU9EDA2</accession>
<dbReference type="InterPro" id="IPR050595">
    <property type="entry name" value="Bact_response_regulator"/>
</dbReference>
<evidence type="ECO:0000256" key="1">
    <source>
        <dbReference type="ARBA" id="ARBA00022553"/>
    </source>
</evidence>
<dbReference type="Pfam" id="PF13581">
    <property type="entry name" value="HATPase_c_2"/>
    <property type="match status" value="1"/>
</dbReference>
<dbReference type="InterPro" id="IPR036890">
    <property type="entry name" value="HATPase_C_sf"/>
</dbReference>
<dbReference type="PANTHER" id="PTHR44591:SF3">
    <property type="entry name" value="RESPONSE REGULATORY DOMAIN-CONTAINING PROTEIN"/>
    <property type="match status" value="1"/>
</dbReference>